<dbReference type="AlphaFoldDB" id="A0A1I1NCT6"/>
<organism evidence="1 2">
    <name type="scientific">Flexibacter flexilis DSM 6793</name>
    <dbReference type="NCBI Taxonomy" id="927664"/>
    <lineage>
        <taxon>Bacteria</taxon>
        <taxon>Pseudomonadati</taxon>
        <taxon>Bacteroidota</taxon>
        <taxon>Cytophagia</taxon>
        <taxon>Cytophagales</taxon>
        <taxon>Flexibacteraceae</taxon>
        <taxon>Flexibacter</taxon>
    </lineage>
</organism>
<proteinExistence type="predicted"/>
<dbReference type="RefSeq" id="WP_091516426.1">
    <property type="nucleotide sequence ID" value="NZ_FOLE01000014.1"/>
</dbReference>
<protein>
    <submittedName>
        <fullName evidence="1">Uncharacterized protein</fullName>
    </submittedName>
</protein>
<keyword evidence="2" id="KW-1185">Reference proteome</keyword>
<reference evidence="1 2" key="1">
    <citation type="submission" date="2016-10" db="EMBL/GenBank/DDBJ databases">
        <authorList>
            <person name="de Groot N.N."/>
        </authorList>
    </citation>
    <scope>NUCLEOTIDE SEQUENCE [LARGE SCALE GENOMIC DNA]</scope>
    <source>
        <strain evidence="1 2">DSM 6793</strain>
    </source>
</reference>
<name>A0A1I1NCT6_9BACT</name>
<dbReference type="OrthoDB" id="948275at2"/>
<sequence>MEKGIADFQGDNFGSIIKLMLIDYREVLFIAPAVNGTVQSSITISQASQFREIHFSSESAGYTETFNDSKHGHFWKKDLSFFVPKDRPEVVDWLWQYAAVPCIGIITNAHGQRKIIGAMDNPLLLSKADLAVKEKVTGLVGRSFSYRNQSANPAFFYAPPQYLLLNDGGQVFQNNLDPILL</sequence>
<accession>A0A1I1NCT6</accession>
<evidence type="ECO:0000313" key="2">
    <source>
        <dbReference type="Proteomes" id="UP000199514"/>
    </source>
</evidence>
<dbReference type="EMBL" id="FOLE01000014">
    <property type="protein sequence ID" value="SFC95357.1"/>
    <property type="molecule type" value="Genomic_DNA"/>
</dbReference>
<dbReference type="Proteomes" id="UP000199514">
    <property type="component" value="Unassembled WGS sequence"/>
</dbReference>
<dbReference type="STRING" id="927664.SAMN05421780_11416"/>
<evidence type="ECO:0000313" key="1">
    <source>
        <dbReference type="EMBL" id="SFC95357.1"/>
    </source>
</evidence>
<gene>
    <name evidence="1" type="ORF">SAMN05421780_11416</name>
</gene>